<keyword evidence="15" id="KW-1185">Reference proteome</keyword>
<keyword evidence="8" id="KW-0675">Receptor</keyword>
<dbReference type="AlphaFoldDB" id="A0A4Z2B7N6"/>
<dbReference type="InterPro" id="IPR013783">
    <property type="entry name" value="Ig-like_fold"/>
</dbReference>
<keyword evidence="6 11" id="KW-0472">Membrane</keyword>
<dbReference type="GO" id="GO:0031295">
    <property type="term" value="P:T cell costimulation"/>
    <property type="evidence" value="ECO:0007669"/>
    <property type="project" value="TreeGrafter"/>
</dbReference>
<keyword evidence="4 12" id="KW-0732">Signal</keyword>
<reference evidence="14 15" key="1">
    <citation type="submission" date="2019-04" db="EMBL/GenBank/DDBJ databases">
        <title>The sequence and de novo assembly of Takifugu bimaculatus genome using PacBio and Hi-C technologies.</title>
        <authorList>
            <person name="Xu P."/>
            <person name="Liu B."/>
            <person name="Zhou Z."/>
        </authorList>
    </citation>
    <scope>NUCLEOTIDE SEQUENCE [LARGE SCALE GENOMIC DNA]</scope>
    <source>
        <strain evidence="14">TB-2018</strain>
        <tissue evidence="14">Muscle</tissue>
    </source>
</reference>
<dbReference type="GO" id="GO:0042102">
    <property type="term" value="P:positive regulation of T cell proliferation"/>
    <property type="evidence" value="ECO:0007669"/>
    <property type="project" value="TreeGrafter"/>
</dbReference>
<evidence type="ECO:0000256" key="9">
    <source>
        <dbReference type="ARBA" id="ARBA00023180"/>
    </source>
</evidence>
<evidence type="ECO:0000256" key="10">
    <source>
        <dbReference type="ARBA" id="ARBA00023319"/>
    </source>
</evidence>
<keyword evidence="3 11" id="KW-0812">Transmembrane</keyword>
<evidence type="ECO:0000313" key="14">
    <source>
        <dbReference type="EMBL" id="TNM87588.1"/>
    </source>
</evidence>
<dbReference type="PANTHER" id="PTHR25466:SF2">
    <property type="entry name" value="T-LYMPHOCYTE ACTIVATION ANTIGEN CD86"/>
    <property type="match status" value="1"/>
</dbReference>
<organism evidence="14 15">
    <name type="scientific">Takifugu bimaculatus</name>
    <dbReference type="NCBI Taxonomy" id="433685"/>
    <lineage>
        <taxon>Eukaryota</taxon>
        <taxon>Metazoa</taxon>
        <taxon>Chordata</taxon>
        <taxon>Craniata</taxon>
        <taxon>Vertebrata</taxon>
        <taxon>Euteleostomi</taxon>
        <taxon>Actinopterygii</taxon>
        <taxon>Neopterygii</taxon>
        <taxon>Teleostei</taxon>
        <taxon>Neoteleostei</taxon>
        <taxon>Acanthomorphata</taxon>
        <taxon>Eupercaria</taxon>
        <taxon>Tetraodontiformes</taxon>
        <taxon>Tetradontoidea</taxon>
        <taxon>Tetraodontidae</taxon>
        <taxon>Takifugu</taxon>
    </lineage>
</organism>
<dbReference type="Proteomes" id="UP000516260">
    <property type="component" value="Chromosome 6"/>
</dbReference>
<keyword evidence="2" id="KW-1003">Cell membrane</keyword>
<evidence type="ECO:0000256" key="3">
    <source>
        <dbReference type="ARBA" id="ARBA00022692"/>
    </source>
</evidence>
<keyword evidence="5 11" id="KW-1133">Transmembrane helix</keyword>
<feature type="transmembrane region" description="Helical" evidence="11">
    <location>
        <begin position="267"/>
        <end position="291"/>
    </location>
</feature>
<evidence type="ECO:0000313" key="15">
    <source>
        <dbReference type="Proteomes" id="UP000516260"/>
    </source>
</evidence>
<dbReference type="GO" id="GO:0042130">
    <property type="term" value="P:negative regulation of T cell proliferation"/>
    <property type="evidence" value="ECO:0007669"/>
    <property type="project" value="TreeGrafter"/>
</dbReference>
<evidence type="ECO:0000259" key="13">
    <source>
        <dbReference type="PROSITE" id="PS50835"/>
    </source>
</evidence>
<dbReference type="InterPro" id="IPR007110">
    <property type="entry name" value="Ig-like_dom"/>
</dbReference>
<feature type="chain" id="PRO_5021419626" description="Ig-like domain-containing protein" evidence="12">
    <location>
        <begin position="48"/>
        <end position="340"/>
    </location>
</feature>
<dbReference type="GO" id="GO:0007166">
    <property type="term" value="P:cell surface receptor signaling pathway"/>
    <property type="evidence" value="ECO:0007669"/>
    <property type="project" value="TreeGrafter"/>
</dbReference>
<dbReference type="Gene3D" id="2.60.40.10">
    <property type="entry name" value="Immunoglobulins"/>
    <property type="match status" value="2"/>
</dbReference>
<keyword evidence="9" id="KW-0325">Glycoprotein</keyword>
<dbReference type="GO" id="GO:0006955">
    <property type="term" value="P:immune response"/>
    <property type="evidence" value="ECO:0007669"/>
    <property type="project" value="TreeGrafter"/>
</dbReference>
<name>A0A4Z2B7N6_9TELE</name>
<evidence type="ECO:0000256" key="5">
    <source>
        <dbReference type="ARBA" id="ARBA00022989"/>
    </source>
</evidence>
<sequence>MDFPFSILKRETFFQLLCVFFAQRWPQQAVALWRTGLLLSFLHICTCLEEECVLGVVGRPVSLPCFYPQLLTFKDFSIEWRKDDKVVLRSVFENSRNIEELSADGGTLSSNATEAGDFSLELPAVDPAEDKRNYGLFLISEANQSDALCTVCLRIAASFSRPLVRREEAADRGNDTSFYCHSAGGFPEPRVHWLINHTAEPPEGSVRTVAALLPDSYLYNITSYLKVNVSKALSVSCAVENALLNETFTSTSYGTPPSKVAGRASEAMWIFSTGLSAVVGVMVAAGVGYQIHLDRVSKRKKLEFQYQQNKRGYKRSRLTDDAESIVETEVTMVESKESNV</sequence>
<evidence type="ECO:0000256" key="8">
    <source>
        <dbReference type="ARBA" id="ARBA00023170"/>
    </source>
</evidence>
<dbReference type="InterPro" id="IPR051713">
    <property type="entry name" value="T-cell_Activation_Regulation"/>
</dbReference>
<evidence type="ECO:0000256" key="2">
    <source>
        <dbReference type="ARBA" id="ARBA00022475"/>
    </source>
</evidence>
<dbReference type="InterPro" id="IPR036179">
    <property type="entry name" value="Ig-like_dom_sf"/>
</dbReference>
<dbReference type="PANTHER" id="PTHR25466">
    <property type="entry name" value="T-LYMPHOCYTE ACTIVATION ANTIGEN"/>
    <property type="match status" value="1"/>
</dbReference>
<dbReference type="Pfam" id="PF22705">
    <property type="entry name" value="C2-set_3"/>
    <property type="match status" value="1"/>
</dbReference>
<evidence type="ECO:0000256" key="11">
    <source>
        <dbReference type="SAM" id="Phobius"/>
    </source>
</evidence>
<accession>A0A4Z2B7N6</accession>
<feature type="domain" description="Ig-like" evidence="13">
    <location>
        <begin position="162"/>
        <end position="249"/>
    </location>
</feature>
<comment type="subcellular location">
    <subcellularLocation>
        <location evidence="1">Cell membrane</location>
        <topology evidence="1">Single-pass type I membrane protein</topology>
    </subcellularLocation>
</comment>
<keyword evidence="7" id="KW-1015">Disulfide bond</keyword>
<gene>
    <name evidence="14" type="ORF">fugu_005809</name>
</gene>
<dbReference type="SUPFAM" id="SSF48726">
    <property type="entry name" value="Immunoglobulin"/>
    <property type="match status" value="2"/>
</dbReference>
<feature type="signal peptide" evidence="12">
    <location>
        <begin position="1"/>
        <end position="47"/>
    </location>
</feature>
<dbReference type="EMBL" id="SWLE01000019">
    <property type="protein sequence ID" value="TNM87588.1"/>
    <property type="molecule type" value="Genomic_DNA"/>
</dbReference>
<comment type="caution">
    <text evidence="14">The sequence shown here is derived from an EMBL/GenBank/DDBJ whole genome shotgun (WGS) entry which is preliminary data.</text>
</comment>
<protein>
    <recommendedName>
        <fullName evidence="13">Ig-like domain-containing protein</fullName>
    </recommendedName>
</protein>
<dbReference type="InterPro" id="IPR053896">
    <property type="entry name" value="BTN3A2-like_Ig-C"/>
</dbReference>
<evidence type="ECO:0000256" key="7">
    <source>
        <dbReference type="ARBA" id="ARBA00023157"/>
    </source>
</evidence>
<dbReference type="PROSITE" id="PS50835">
    <property type="entry name" value="IG_LIKE"/>
    <property type="match status" value="1"/>
</dbReference>
<evidence type="ECO:0000256" key="12">
    <source>
        <dbReference type="SAM" id="SignalP"/>
    </source>
</evidence>
<proteinExistence type="predicted"/>
<keyword evidence="10" id="KW-0393">Immunoglobulin domain</keyword>
<dbReference type="GO" id="GO:0071222">
    <property type="term" value="P:cellular response to lipopolysaccharide"/>
    <property type="evidence" value="ECO:0007669"/>
    <property type="project" value="TreeGrafter"/>
</dbReference>
<evidence type="ECO:0000256" key="1">
    <source>
        <dbReference type="ARBA" id="ARBA00004251"/>
    </source>
</evidence>
<evidence type="ECO:0000256" key="4">
    <source>
        <dbReference type="ARBA" id="ARBA00022729"/>
    </source>
</evidence>
<evidence type="ECO:0000256" key="6">
    <source>
        <dbReference type="ARBA" id="ARBA00023136"/>
    </source>
</evidence>
<dbReference type="GO" id="GO:0009897">
    <property type="term" value="C:external side of plasma membrane"/>
    <property type="evidence" value="ECO:0007669"/>
    <property type="project" value="TreeGrafter"/>
</dbReference>